<dbReference type="Proteomes" id="UP000231586">
    <property type="component" value="Unassembled WGS sequence"/>
</dbReference>
<dbReference type="AlphaFoldDB" id="A0A2M8WJQ2"/>
<proteinExistence type="predicted"/>
<organism evidence="1 2">
    <name type="scientific">Luteimicrobium subarcticum</name>
    <dbReference type="NCBI Taxonomy" id="620910"/>
    <lineage>
        <taxon>Bacteria</taxon>
        <taxon>Bacillati</taxon>
        <taxon>Actinomycetota</taxon>
        <taxon>Actinomycetes</taxon>
        <taxon>Micrococcales</taxon>
        <taxon>Luteimicrobium</taxon>
    </lineage>
</organism>
<gene>
    <name evidence="1" type="ORF">CLV34_2428</name>
</gene>
<dbReference type="Pfam" id="PF10012">
    <property type="entry name" value="DUF2255"/>
    <property type="match status" value="1"/>
</dbReference>
<dbReference type="InterPro" id="IPR016888">
    <property type="entry name" value="UCP028498"/>
</dbReference>
<keyword evidence="2" id="KW-1185">Reference proteome</keyword>
<protein>
    <recommendedName>
        <fullName evidence="3">DUF2255 family protein</fullName>
    </recommendedName>
</protein>
<sequence>MSTWDAADLTAIDSDGELEVAAHRPDGTLRTPRTVWHVVVDDRLYVRSVRGQDGAWYRGVQRTGTGAIDAGGVHAEVTFTPDDSRDDAVDAAYRAKYGTGSAVQSITSPVARATTLRVDPR</sequence>
<evidence type="ECO:0000313" key="1">
    <source>
        <dbReference type="EMBL" id="PJI91160.1"/>
    </source>
</evidence>
<evidence type="ECO:0008006" key="3">
    <source>
        <dbReference type="Google" id="ProtNLM"/>
    </source>
</evidence>
<comment type="caution">
    <text evidence="1">The sequence shown here is derived from an EMBL/GenBank/DDBJ whole genome shotgun (WGS) entry which is preliminary data.</text>
</comment>
<dbReference type="OrthoDB" id="162563at2"/>
<reference evidence="1 2" key="1">
    <citation type="submission" date="2017-11" db="EMBL/GenBank/DDBJ databases">
        <title>Genomic Encyclopedia of Archaeal and Bacterial Type Strains, Phase II (KMG-II): From Individual Species to Whole Genera.</title>
        <authorList>
            <person name="Goeker M."/>
        </authorList>
    </citation>
    <scope>NUCLEOTIDE SEQUENCE [LARGE SCALE GENOMIC DNA]</scope>
    <source>
        <strain evidence="1 2">DSM 22413</strain>
    </source>
</reference>
<accession>A0A2M8WJQ2</accession>
<name>A0A2M8WJQ2_9MICO</name>
<dbReference type="RefSeq" id="WP_100350579.1">
    <property type="nucleotide sequence ID" value="NZ_PGTZ01000009.1"/>
</dbReference>
<dbReference type="EMBL" id="PGTZ01000009">
    <property type="protein sequence ID" value="PJI91160.1"/>
    <property type="molecule type" value="Genomic_DNA"/>
</dbReference>
<evidence type="ECO:0000313" key="2">
    <source>
        <dbReference type="Proteomes" id="UP000231586"/>
    </source>
</evidence>